<evidence type="ECO:0000256" key="6">
    <source>
        <dbReference type="ARBA" id="ARBA00023136"/>
    </source>
</evidence>
<dbReference type="PRINTS" id="PR01315">
    <property type="entry name" value="BATTENIN"/>
</dbReference>
<keyword evidence="5 7" id="KW-1133">Transmembrane helix</keyword>
<dbReference type="Pfam" id="PF02487">
    <property type="entry name" value="CLN3"/>
    <property type="match status" value="1"/>
</dbReference>
<name>A0A9X0CM98_9CNID</name>
<dbReference type="SUPFAM" id="SSF103473">
    <property type="entry name" value="MFS general substrate transporter"/>
    <property type="match status" value="1"/>
</dbReference>
<dbReference type="PANTHER" id="PTHR10981">
    <property type="entry name" value="BATTENIN"/>
    <property type="match status" value="1"/>
</dbReference>
<dbReference type="AlphaFoldDB" id="A0A9X0CM98"/>
<protein>
    <recommendedName>
        <fullName evidence="7">Battenin</fullName>
    </recommendedName>
</protein>
<evidence type="ECO:0000256" key="3">
    <source>
        <dbReference type="ARBA" id="ARBA00022448"/>
    </source>
</evidence>
<gene>
    <name evidence="8" type="primary">BTN1_2</name>
    <name evidence="8" type="ORF">OS493_002521</name>
</gene>
<organism evidence="8 9">
    <name type="scientific">Desmophyllum pertusum</name>
    <dbReference type="NCBI Taxonomy" id="174260"/>
    <lineage>
        <taxon>Eukaryota</taxon>
        <taxon>Metazoa</taxon>
        <taxon>Cnidaria</taxon>
        <taxon>Anthozoa</taxon>
        <taxon>Hexacorallia</taxon>
        <taxon>Scleractinia</taxon>
        <taxon>Caryophylliina</taxon>
        <taxon>Caryophylliidae</taxon>
        <taxon>Desmophyllum</taxon>
    </lineage>
</organism>
<dbReference type="InterPro" id="IPR036259">
    <property type="entry name" value="MFS_trans_sf"/>
</dbReference>
<dbReference type="GO" id="GO:0012505">
    <property type="term" value="C:endomembrane system"/>
    <property type="evidence" value="ECO:0007669"/>
    <property type="project" value="UniProtKB-SubCell"/>
</dbReference>
<comment type="caution">
    <text evidence="7">Lacks conserved residue(s) required for the propagation of feature annotation.</text>
</comment>
<dbReference type="GO" id="GO:0005765">
    <property type="term" value="C:lysosomal membrane"/>
    <property type="evidence" value="ECO:0007669"/>
    <property type="project" value="UniProtKB-SubCell"/>
</dbReference>
<accession>A0A9X0CM98</accession>
<dbReference type="Proteomes" id="UP001163046">
    <property type="component" value="Unassembled WGS sequence"/>
</dbReference>
<sequence length="170" mass="18782">MEQDQVNELANGNDYRKLAENDNEQVITVVAFFSFGFILYFVYYFLVAATEDILRSSDIPTSAVISCIVGPYVLITLVSPYFAQNIPYLPRVIVVFILYEVGSFSLVHVTHVWAKLISVCLVSFAFGVGEMSCIAMTSFYNQVVVGVFSAGTGVGFITAPFYYKGTLTAK</sequence>
<feature type="transmembrane region" description="Helical" evidence="7">
    <location>
        <begin position="116"/>
        <end position="137"/>
    </location>
</feature>
<keyword evidence="9" id="KW-1185">Reference proteome</keyword>
<evidence type="ECO:0000256" key="2">
    <source>
        <dbReference type="ARBA" id="ARBA00007467"/>
    </source>
</evidence>
<keyword evidence="4 7" id="KW-0812">Transmembrane</keyword>
<comment type="similarity">
    <text evidence="2 7">Belongs to the battenin family.</text>
</comment>
<dbReference type="PANTHER" id="PTHR10981:SF0">
    <property type="entry name" value="BATTENIN"/>
    <property type="match status" value="1"/>
</dbReference>
<feature type="transmembrane region" description="Helical" evidence="7">
    <location>
        <begin position="88"/>
        <end position="109"/>
    </location>
</feature>
<keyword evidence="7" id="KW-0458">Lysosome</keyword>
<evidence type="ECO:0000256" key="7">
    <source>
        <dbReference type="RuleBase" id="RU361113"/>
    </source>
</evidence>
<evidence type="ECO:0000256" key="5">
    <source>
        <dbReference type="ARBA" id="ARBA00022989"/>
    </source>
</evidence>
<comment type="caution">
    <text evidence="8">The sequence shown here is derived from an EMBL/GenBank/DDBJ whole genome shotgun (WGS) entry which is preliminary data.</text>
</comment>
<feature type="transmembrane region" description="Helical" evidence="7">
    <location>
        <begin position="59"/>
        <end position="82"/>
    </location>
</feature>
<evidence type="ECO:0000313" key="9">
    <source>
        <dbReference type="Proteomes" id="UP001163046"/>
    </source>
</evidence>
<keyword evidence="3" id="KW-0813">Transport</keyword>
<dbReference type="InterPro" id="IPR003492">
    <property type="entry name" value="Battenin_disease_Cln3"/>
</dbReference>
<proteinExistence type="inferred from homology"/>
<keyword evidence="6 7" id="KW-0472">Membrane</keyword>
<feature type="transmembrane region" description="Helical" evidence="7">
    <location>
        <begin position="143"/>
        <end position="163"/>
    </location>
</feature>
<feature type="transmembrane region" description="Helical" evidence="7">
    <location>
        <begin position="26"/>
        <end position="47"/>
    </location>
</feature>
<evidence type="ECO:0000313" key="8">
    <source>
        <dbReference type="EMBL" id="KAJ7365802.1"/>
    </source>
</evidence>
<dbReference type="EMBL" id="MU827302">
    <property type="protein sequence ID" value="KAJ7365802.1"/>
    <property type="molecule type" value="Genomic_DNA"/>
</dbReference>
<comment type="subcellular location">
    <subcellularLocation>
        <location evidence="1">Endomembrane system</location>
        <topology evidence="1">Multi-pass membrane protein</topology>
    </subcellularLocation>
    <subcellularLocation>
        <location evidence="7">Lysosome membrane</location>
        <topology evidence="7">Multi-pass membrane protein</topology>
    </subcellularLocation>
</comment>
<dbReference type="GO" id="GO:0051453">
    <property type="term" value="P:regulation of intracellular pH"/>
    <property type="evidence" value="ECO:0007669"/>
    <property type="project" value="TreeGrafter"/>
</dbReference>
<evidence type="ECO:0000256" key="1">
    <source>
        <dbReference type="ARBA" id="ARBA00004127"/>
    </source>
</evidence>
<dbReference type="OrthoDB" id="5985342at2759"/>
<evidence type="ECO:0000256" key="4">
    <source>
        <dbReference type="ARBA" id="ARBA00022692"/>
    </source>
</evidence>
<reference evidence="8" key="1">
    <citation type="submission" date="2023-01" db="EMBL/GenBank/DDBJ databases">
        <title>Genome assembly of the deep-sea coral Lophelia pertusa.</title>
        <authorList>
            <person name="Herrera S."/>
            <person name="Cordes E."/>
        </authorList>
    </citation>
    <scope>NUCLEOTIDE SEQUENCE</scope>
    <source>
        <strain evidence="8">USNM1676648</strain>
        <tissue evidence="8">Polyp</tissue>
    </source>
</reference>